<dbReference type="Gene3D" id="3.40.50.1820">
    <property type="entry name" value="alpha/beta hydrolase"/>
    <property type="match status" value="1"/>
</dbReference>
<evidence type="ECO:0000313" key="1">
    <source>
        <dbReference type="EMBL" id="EFK96785.1"/>
    </source>
</evidence>
<sequence length="233" mass="27180">HYSDSTVVIFIPKGYKPKTENDFVIHFHGWYNNVDSVLNKFKLIEQFYASGKNAILIVPQGPKNAPDSFGGKLEEKNKFRDFINEITEILHQKKVIRSKSVGKILLSGHSGAYRVISFILMRGGITEDIKEVFLFDGLYGQIEKYTYWLDHYNGKFINIYTKDGGTKDQSENLMECLDEWKIPYLSKTETELLDNDLQRNRIINIYSDLEHNDVIHVRSQFYNFLKMSSLKDF</sequence>
<comment type="caution">
    <text evidence="1">The sequence shown here is derived from an EMBL/GenBank/DDBJ whole genome shotgun (WGS) entry which is preliminary data.</text>
</comment>
<dbReference type="SUPFAM" id="SSF53474">
    <property type="entry name" value="alpha/beta-Hydrolases"/>
    <property type="match status" value="1"/>
</dbReference>
<dbReference type="InterPro" id="IPR029058">
    <property type="entry name" value="AB_hydrolase_fold"/>
</dbReference>
<gene>
    <name evidence="1" type="ORF">LDC_1199</name>
</gene>
<name>D9PI45_9ZZZZ</name>
<feature type="non-terminal residue" evidence="1">
    <location>
        <position position="1"/>
    </location>
</feature>
<protein>
    <submittedName>
        <fullName evidence="1">Uncharacterized protein</fullName>
    </submittedName>
</protein>
<reference evidence="1" key="2">
    <citation type="journal article" date="2011" name="Microb. Ecol.">
        <title>Taxonomic and Functional Metagenomic Profiling of the Microbial Community in the Anoxic Sediment of a Sub-saline Shallow Lake (Laguna de Carrizo, Central Spain).</title>
        <authorList>
            <person name="Ferrer M."/>
            <person name="Guazzaroni M.E."/>
            <person name="Richter M."/>
            <person name="Garcia-Salamanca A."/>
            <person name="Yarza P."/>
            <person name="Suarez-Suarez A."/>
            <person name="Solano J."/>
            <person name="Alcaide M."/>
            <person name="van Dillewijn P."/>
            <person name="Molina-Henares M.A."/>
            <person name="Lopez-Cortes N."/>
            <person name="Al-Ramahi Y."/>
            <person name="Guerrero C."/>
            <person name="Acosta A."/>
            <person name="de Eugenio L.I."/>
            <person name="Martinez V."/>
            <person name="Marques S."/>
            <person name="Rojo F."/>
            <person name="Santero E."/>
            <person name="Genilloud O."/>
            <person name="Perez-Perez J."/>
            <person name="Rossello-Mora R."/>
            <person name="Ramos J.L."/>
        </authorList>
    </citation>
    <scope>NUCLEOTIDE SEQUENCE</scope>
</reference>
<dbReference type="EMBL" id="ADZX01000404">
    <property type="protein sequence ID" value="EFK96785.1"/>
    <property type="molecule type" value="Genomic_DNA"/>
</dbReference>
<dbReference type="AlphaFoldDB" id="D9PI45"/>
<organism evidence="1">
    <name type="scientific">sediment metagenome</name>
    <dbReference type="NCBI Taxonomy" id="749907"/>
    <lineage>
        <taxon>unclassified sequences</taxon>
        <taxon>metagenomes</taxon>
        <taxon>ecological metagenomes</taxon>
    </lineage>
</organism>
<reference evidence="1" key="1">
    <citation type="submission" date="2010-07" db="EMBL/GenBank/DDBJ databases">
        <authorList>
            <consortium name="CONSOLIDER consortium CSD2007-00005"/>
            <person name="Guazzaroni M.-E."/>
            <person name="Richter M."/>
            <person name="Garcia-Salamanca A."/>
            <person name="Yarza P."/>
            <person name="Ferrer M."/>
        </authorList>
    </citation>
    <scope>NUCLEOTIDE SEQUENCE</scope>
</reference>
<proteinExistence type="predicted"/>
<accession>D9PI45</accession>